<dbReference type="Proteomes" id="UP000272942">
    <property type="component" value="Unassembled WGS sequence"/>
</dbReference>
<dbReference type="Gene3D" id="3.30.70.270">
    <property type="match status" value="1"/>
</dbReference>
<dbReference type="InterPro" id="IPR050951">
    <property type="entry name" value="Retrovirus_Pol_polyprotein"/>
</dbReference>
<dbReference type="InterPro" id="IPR043128">
    <property type="entry name" value="Rev_trsase/Diguanyl_cyclase"/>
</dbReference>
<gene>
    <name evidence="1" type="ORF">ECPE_LOCUS7594</name>
</gene>
<keyword evidence="2" id="KW-1185">Reference proteome</keyword>
<evidence type="ECO:0000313" key="2">
    <source>
        <dbReference type="Proteomes" id="UP000272942"/>
    </source>
</evidence>
<dbReference type="EMBL" id="UZAN01044821">
    <property type="protein sequence ID" value="VDP81532.1"/>
    <property type="molecule type" value="Genomic_DNA"/>
</dbReference>
<name>A0A183AKV9_9TREM</name>
<dbReference type="AlphaFoldDB" id="A0A183AKV9"/>
<sequence length="82" mass="9298">MKVDKDSREMLTTNIHRSLFQYQRLPFSVKTAPAILRQVMDTMRTGIDGAAAYLDDIIVTGKTSNELSQQLHSVLTRIPYLS</sequence>
<protein>
    <submittedName>
        <fullName evidence="3">Reverse transcriptase domain-containing protein</fullName>
    </submittedName>
</protein>
<reference evidence="3" key="1">
    <citation type="submission" date="2016-06" db="UniProtKB">
        <authorList>
            <consortium name="WormBaseParasite"/>
        </authorList>
    </citation>
    <scope>IDENTIFICATION</scope>
</reference>
<evidence type="ECO:0000313" key="3">
    <source>
        <dbReference type="WBParaSite" id="ECPE_0000761001-mRNA-1"/>
    </source>
</evidence>
<dbReference type="WBParaSite" id="ECPE_0000761001-mRNA-1">
    <property type="protein sequence ID" value="ECPE_0000761001-mRNA-1"/>
    <property type="gene ID" value="ECPE_0000761001"/>
</dbReference>
<dbReference type="PANTHER" id="PTHR37984:SF5">
    <property type="entry name" value="PROTEIN NYNRIN-LIKE"/>
    <property type="match status" value="1"/>
</dbReference>
<accession>A0A183AKV9</accession>
<dbReference type="Gene3D" id="3.10.10.10">
    <property type="entry name" value="HIV Type 1 Reverse Transcriptase, subunit A, domain 1"/>
    <property type="match status" value="1"/>
</dbReference>
<evidence type="ECO:0000313" key="1">
    <source>
        <dbReference type="EMBL" id="VDP81532.1"/>
    </source>
</evidence>
<proteinExistence type="predicted"/>
<organism evidence="3">
    <name type="scientific">Echinostoma caproni</name>
    <dbReference type="NCBI Taxonomy" id="27848"/>
    <lineage>
        <taxon>Eukaryota</taxon>
        <taxon>Metazoa</taxon>
        <taxon>Spiralia</taxon>
        <taxon>Lophotrochozoa</taxon>
        <taxon>Platyhelminthes</taxon>
        <taxon>Trematoda</taxon>
        <taxon>Digenea</taxon>
        <taxon>Plagiorchiida</taxon>
        <taxon>Echinostomata</taxon>
        <taxon>Echinostomatoidea</taxon>
        <taxon>Echinostomatidae</taxon>
        <taxon>Echinostoma</taxon>
    </lineage>
</organism>
<dbReference type="SUPFAM" id="SSF56672">
    <property type="entry name" value="DNA/RNA polymerases"/>
    <property type="match status" value="1"/>
</dbReference>
<dbReference type="PANTHER" id="PTHR37984">
    <property type="entry name" value="PROTEIN CBG26694"/>
    <property type="match status" value="1"/>
</dbReference>
<reference evidence="1 2" key="2">
    <citation type="submission" date="2018-11" db="EMBL/GenBank/DDBJ databases">
        <authorList>
            <consortium name="Pathogen Informatics"/>
        </authorList>
    </citation>
    <scope>NUCLEOTIDE SEQUENCE [LARGE SCALE GENOMIC DNA]</scope>
    <source>
        <strain evidence="1 2">Egypt</strain>
    </source>
</reference>
<dbReference type="InterPro" id="IPR043502">
    <property type="entry name" value="DNA/RNA_pol_sf"/>
</dbReference>
<dbReference type="OrthoDB" id="6118485at2759"/>